<evidence type="ECO:0000313" key="9">
    <source>
        <dbReference type="EMBL" id="TPX75053.1"/>
    </source>
</evidence>
<dbReference type="STRING" id="246404.A0A507FFQ2"/>
<dbReference type="Proteomes" id="UP000320333">
    <property type="component" value="Unassembled WGS sequence"/>
</dbReference>
<keyword evidence="10" id="KW-1185">Reference proteome</keyword>
<dbReference type="GO" id="GO:0046513">
    <property type="term" value="P:ceramide biosynthetic process"/>
    <property type="evidence" value="ECO:0007669"/>
    <property type="project" value="InterPro"/>
</dbReference>
<keyword evidence="3 6" id="KW-0812">Transmembrane</keyword>
<dbReference type="SMART" id="SM00724">
    <property type="entry name" value="TLC"/>
    <property type="match status" value="1"/>
</dbReference>
<comment type="similarity">
    <text evidence="2">Belongs to the sphingosine N-acyltransferase family.</text>
</comment>
<dbReference type="PROSITE" id="PS50922">
    <property type="entry name" value="TLC"/>
    <property type="match status" value="1"/>
</dbReference>
<dbReference type="AlphaFoldDB" id="A0A507FFQ2"/>
<evidence type="ECO:0000313" key="10">
    <source>
        <dbReference type="Proteomes" id="UP000320333"/>
    </source>
</evidence>
<dbReference type="InterPro" id="IPR006634">
    <property type="entry name" value="TLC-dom"/>
</dbReference>
<keyword evidence="4 7" id="KW-1133">Transmembrane helix</keyword>
<evidence type="ECO:0000259" key="8">
    <source>
        <dbReference type="PROSITE" id="PS50922"/>
    </source>
</evidence>
<dbReference type="GO" id="GO:0050291">
    <property type="term" value="F:sphingosine N-acyltransferase activity"/>
    <property type="evidence" value="ECO:0007669"/>
    <property type="project" value="InterPro"/>
</dbReference>
<evidence type="ECO:0000256" key="6">
    <source>
        <dbReference type="PROSITE-ProRule" id="PRU00205"/>
    </source>
</evidence>
<protein>
    <recommendedName>
        <fullName evidence="8">TLC domain-containing protein</fullName>
    </recommendedName>
</protein>
<evidence type="ECO:0000256" key="4">
    <source>
        <dbReference type="ARBA" id="ARBA00022989"/>
    </source>
</evidence>
<dbReference type="Pfam" id="PF03798">
    <property type="entry name" value="TRAM_LAG1_CLN8"/>
    <property type="match status" value="1"/>
</dbReference>
<evidence type="ECO:0000256" key="5">
    <source>
        <dbReference type="ARBA" id="ARBA00023136"/>
    </source>
</evidence>
<feature type="domain" description="TLC" evidence="8">
    <location>
        <begin position="153"/>
        <end position="359"/>
    </location>
</feature>
<organism evidence="9 10">
    <name type="scientific">Chytriomyces confervae</name>
    <dbReference type="NCBI Taxonomy" id="246404"/>
    <lineage>
        <taxon>Eukaryota</taxon>
        <taxon>Fungi</taxon>
        <taxon>Fungi incertae sedis</taxon>
        <taxon>Chytridiomycota</taxon>
        <taxon>Chytridiomycota incertae sedis</taxon>
        <taxon>Chytridiomycetes</taxon>
        <taxon>Chytridiales</taxon>
        <taxon>Chytriomycetaceae</taxon>
        <taxon>Chytriomyces</taxon>
    </lineage>
</organism>
<evidence type="ECO:0000256" key="3">
    <source>
        <dbReference type="ARBA" id="ARBA00022692"/>
    </source>
</evidence>
<name>A0A507FFQ2_9FUNG</name>
<feature type="transmembrane region" description="Helical" evidence="7">
    <location>
        <begin position="280"/>
        <end position="307"/>
    </location>
</feature>
<reference evidence="9 10" key="1">
    <citation type="journal article" date="2019" name="Sci. Rep.">
        <title>Comparative genomics of chytrid fungi reveal insights into the obligate biotrophic and pathogenic lifestyle of Synchytrium endobioticum.</title>
        <authorList>
            <person name="van de Vossenberg B.T.L.H."/>
            <person name="Warris S."/>
            <person name="Nguyen H.D.T."/>
            <person name="van Gent-Pelzer M.P.E."/>
            <person name="Joly D.L."/>
            <person name="van de Geest H.C."/>
            <person name="Bonants P.J.M."/>
            <person name="Smith D.S."/>
            <person name="Levesque C.A."/>
            <person name="van der Lee T.A.J."/>
        </authorList>
    </citation>
    <scope>NUCLEOTIDE SEQUENCE [LARGE SCALE GENOMIC DNA]</scope>
    <source>
        <strain evidence="9 10">CBS 675.73</strain>
    </source>
</reference>
<gene>
    <name evidence="9" type="ORF">CcCBS67573_g03673</name>
</gene>
<feature type="transmembrane region" description="Helical" evidence="7">
    <location>
        <begin position="327"/>
        <end position="351"/>
    </location>
</feature>
<dbReference type="InterPro" id="IPR016439">
    <property type="entry name" value="Lag1/Lac1-like"/>
</dbReference>
<evidence type="ECO:0000256" key="2">
    <source>
        <dbReference type="ARBA" id="ARBA00009808"/>
    </source>
</evidence>
<dbReference type="EMBL" id="QEAP01000097">
    <property type="protein sequence ID" value="TPX75053.1"/>
    <property type="molecule type" value="Genomic_DNA"/>
</dbReference>
<comment type="subcellular location">
    <subcellularLocation>
        <location evidence="1">Membrane</location>
        <topology evidence="1">Multi-pass membrane protein</topology>
    </subcellularLocation>
</comment>
<feature type="transmembrane region" description="Helical" evidence="7">
    <location>
        <begin position="240"/>
        <end position="259"/>
    </location>
</feature>
<feature type="transmembrane region" description="Helical" evidence="7">
    <location>
        <begin position="202"/>
        <end position="220"/>
    </location>
</feature>
<evidence type="ECO:0000256" key="1">
    <source>
        <dbReference type="ARBA" id="ARBA00004141"/>
    </source>
</evidence>
<sequence length="372" mass="42648">MFFEALQKLAQGSQFVLSIMLSTHNSTRVGGLPDFYKDQAFLLSSPEPPLVVAEDEQTFGLKLHSAAVKEEDAPQLATYPSPFNKDVRFPEDMYALILWAFAWALLHHVCAKYIFKPLSFRIITEPHLDDTCKDAGELEKHNAEVRKANKDRIKFQTSTWRAFLYGISTAFGLYICLNESWSCNTKLYFEGYPHKTTFWLKLYYNIGFGNYAYQLVAVFYEPRQSDFVQMVSHHVATVTVMLMSYVLGFTRAGVMILFLHDCSDPLMEIAKSLLYAKRQVWADAFFGLFAMTFLVTRDIVFPIYIIAPLMTYSKYEDGEQMPRGFGHYFYGIAGCLYVLQALNIFWGYLIVKMIARVVRSGSGPKGDVRDEE</sequence>
<dbReference type="PANTHER" id="PTHR12560:SF0">
    <property type="entry name" value="LD18904P"/>
    <property type="match status" value="1"/>
</dbReference>
<dbReference type="PANTHER" id="PTHR12560">
    <property type="entry name" value="LONGEVITY ASSURANCE FACTOR 1 LAG1"/>
    <property type="match status" value="1"/>
</dbReference>
<feature type="transmembrane region" description="Helical" evidence="7">
    <location>
        <begin position="162"/>
        <end position="181"/>
    </location>
</feature>
<dbReference type="GO" id="GO:0016020">
    <property type="term" value="C:membrane"/>
    <property type="evidence" value="ECO:0007669"/>
    <property type="project" value="UniProtKB-SubCell"/>
</dbReference>
<comment type="caution">
    <text evidence="9">The sequence shown here is derived from an EMBL/GenBank/DDBJ whole genome shotgun (WGS) entry which is preliminary data.</text>
</comment>
<proteinExistence type="inferred from homology"/>
<dbReference type="OrthoDB" id="537032at2759"/>
<accession>A0A507FFQ2</accession>
<evidence type="ECO:0000256" key="7">
    <source>
        <dbReference type="SAM" id="Phobius"/>
    </source>
</evidence>
<keyword evidence="5 6" id="KW-0472">Membrane</keyword>